<dbReference type="eggNOG" id="COG2227">
    <property type="taxonomic scope" value="Bacteria"/>
</dbReference>
<evidence type="ECO:0000313" key="3">
    <source>
        <dbReference type="Proteomes" id="UP000035904"/>
    </source>
</evidence>
<dbReference type="SUPFAM" id="SSF53335">
    <property type="entry name" value="S-adenosyl-L-methionine-dependent methyltransferases"/>
    <property type="match status" value="1"/>
</dbReference>
<organism evidence="2 3">
    <name type="scientific">Bacillus anthracis</name>
    <name type="common">anthrax bacterium</name>
    <dbReference type="NCBI Taxonomy" id="1392"/>
    <lineage>
        <taxon>Bacteria</taxon>
        <taxon>Bacillati</taxon>
        <taxon>Bacillota</taxon>
        <taxon>Bacilli</taxon>
        <taxon>Bacillales</taxon>
        <taxon>Bacillaceae</taxon>
        <taxon>Bacillus</taxon>
        <taxon>Bacillus cereus group</taxon>
    </lineage>
</organism>
<dbReference type="EMBL" id="LDPG01000001">
    <property type="protein sequence ID" value="KLV21064.1"/>
    <property type="molecule type" value="Genomic_DNA"/>
</dbReference>
<dbReference type="AlphaFoldDB" id="A0A0J1I553"/>
<dbReference type="PATRIC" id="fig|1392.242.peg.413"/>
<keyword evidence="2" id="KW-0489">Methyltransferase</keyword>
<dbReference type="GO" id="GO:0008168">
    <property type="term" value="F:methyltransferase activity"/>
    <property type="evidence" value="ECO:0007669"/>
    <property type="project" value="UniProtKB-KW"/>
</dbReference>
<reference evidence="2 3" key="1">
    <citation type="submission" date="2015-05" db="EMBL/GenBank/DDBJ databases">
        <title>Whole genome sequence and identification of bacterial endophytes from Costus igneus.</title>
        <authorList>
            <person name="Lee Y.P."/>
            <person name="Gan H.M."/>
            <person name="Eng W."/>
            <person name="Wheatley M.S."/>
            <person name="Caraballo A."/>
            <person name="Polter S."/>
            <person name="Savka M.A."/>
            <person name="Hudson A.O."/>
        </authorList>
    </citation>
    <scope>NUCLEOTIDE SEQUENCE [LARGE SCALE GENOMIC DNA]</scope>
    <source>
        <strain evidence="2 3">RIT375</strain>
    </source>
</reference>
<dbReference type="Proteomes" id="UP000035904">
    <property type="component" value="Unassembled WGS sequence"/>
</dbReference>
<feature type="domain" description="Methyltransferase" evidence="1">
    <location>
        <begin position="46"/>
        <end position="135"/>
    </location>
</feature>
<dbReference type="Pfam" id="PF13649">
    <property type="entry name" value="Methyltransf_25"/>
    <property type="match status" value="1"/>
</dbReference>
<keyword evidence="2" id="KW-0808">Transferase</keyword>
<dbReference type="Gene3D" id="3.40.50.150">
    <property type="entry name" value="Vaccinia Virus protein VP39"/>
    <property type="match status" value="1"/>
</dbReference>
<dbReference type="InterPro" id="IPR041698">
    <property type="entry name" value="Methyltransf_25"/>
</dbReference>
<name>A0A0J1I553_BACAN</name>
<evidence type="ECO:0000259" key="1">
    <source>
        <dbReference type="Pfam" id="PF13649"/>
    </source>
</evidence>
<dbReference type="RefSeq" id="WP_001003782.1">
    <property type="nucleotide sequence ID" value="NZ_JALKIB010000005.1"/>
</dbReference>
<accession>A0A0J1I553</accession>
<sequence>MNELDVREFYQKQFELSNYDINTERWLEQLAKEVKEQIGYPFQSMLELGAGNGGFARAMSNLNVKMTTVELVPELVMFAKEHSTNDIEVHCADFYKINFEEKFDIVTYLDGFGVGTDEEQLFLLKRIYNWLKDDGCALIDIYQPLYWEKANGQEMPIYSAMRKYEYDSENARMLDHWWEKDSSNDIVTQSLRCYTIDEISNLCAEARFSIVGIFPGGAYDFEERKYKEQASLNECLSYRIKVKKSKD</sequence>
<proteinExistence type="predicted"/>
<dbReference type="InterPro" id="IPR029063">
    <property type="entry name" value="SAM-dependent_MTases_sf"/>
</dbReference>
<protein>
    <submittedName>
        <fullName evidence="2">Methyltransferase</fullName>
    </submittedName>
</protein>
<comment type="caution">
    <text evidence="2">The sequence shown here is derived from an EMBL/GenBank/DDBJ whole genome shotgun (WGS) entry which is preliminary data.</text>
</comment>
<dbReference type="GO" id="GO:0032259">
    <property type="term" value="P:methylation"/>
    <property type="evidence" value="ECO:0007669"/>
    <property type="project" value="UniProtKB-KW"/>
</dbReference>
<gene>
    <name evidence="2" type="ORF">ABW01_01985</name>
</gene>
<dbReference type="CDD" id="cd02440">
    <property type="entry name" value="AdoMet_MTases"/>
    <property type="match status" value="1"/>
</dbReference>
<evidence type="ECO:0000313" key="2">
    <source>
        <dbReference type="EMBL" id="KLV21064.1"/>
    </source>
</evidence>
<dbReference type="Gene3D" id="2.20.25.110">
    <property type="entry name" value="S-adenosyl-L-methionine-dependent methyltransferases"/>
    <property type="match status" value="1"/>
</dbReference>